<accession>A0AA90UF55</accession>
<protein>
    <recommendedName>
        <fullName evidence="4">Methyltransferase</fullName>
        <ecNumber evidence="4">2.1.1.-</ecNumber>
    </recommendedName>
</protein>
<evidence type="ECO:0000256" key="2">
    <source>
        <dbReference type="ARBA" id="ARBA00022603"/>
    </source>
</evidence>
<organism evidence="7 8">
    <name type="scientific">Segatella copri</name>
    <dbReference type="NCBI Taxonomy" id="165179"/>
    <lineage>
        <taxon>Bacteria</taxon>
        <taxon>Pseudomonadati</taxon>
        <taxon>Bacteroidota</taxon>
        <taxon>Bacteroidia</taxon>
        <taxon>Bacteroidales</taxon>
        <taxon>Prevotellaceae</taxon>
        <taxon>Segatella</taxon>
    </lineage>
</organism>
<dbReference type="PANTHER" id="PTHR13370">
    <property type="entry name" value="RNA METHYLASE-RELATED"/>
    <property type="match status" value="1"/>
</dbReference>
<dbReference type="InterPro" id="IPR001091">
    <property type="entry name" value="RM_Methyltransferase"/>
</dbReference>
<evidence type="ECO:0000256" key="3">
    <source>
        <dbReference type="ARBA" id="ARBA00022679"/>
    </source>
</evidence>
<dbReference type="GO" id="GO:0005737">
    <property type="term" value="C:cytoplasm"/>
    <property type="evidence" value="ECO:0007669"/>
    <property type="project" value="TreeGrafter"/>
</dbReference>
<reference evidence="8" key="1">
    <citation type="submission" date="2019-09" db="EMBL/GenBank/DDBJ databases">
        <title>Distinct polysaccharide growth profiles of human intestinal Prevotella copri isolates.</title>
        <authorList>
            <person name="Fehlner-Peach H."/>
            <person name="Magnabosco C."/>
            <person name="Raghavan V."/>
            <person name="Scher J.U."/>
            <person name="Tett A."/>
            <person name="Cox L.M."/>
            <person name="Gottsegen C."/>
            <person name="Watters A."/>
            <person name="Wiltshire- Gordon J.D."/>
            <person name="Segata N."/>
            <person name="Bonneau R."/>
            <person name="Littman D.R."/>
        </authorList>
    </citation>
    <scope>NUCLEOTIDE SEQUENCE [LARGE SCALE GENOMIC DNA]</scope>
    <source>
        <strain evidence="8">iAQ1179</strain>
    </source>
</reference>
<evidence type="ECO:0000313" key="7">
    <source>
        <dbReference type="EMBL" id="MQN12112.1"/>
    </source>
</evidence>
<evidence type="ECO:0000256" key="1">
    <source>
        <dbReference type="ARBA" id="ARBA00006594"/>
    </source>
</evidence>
<dbReference type="EC" id="2.1.1.-" evidence="4"/>
<dbReference type="GO" id="GO:0032259">
    <property type="term" value="P:methylation"/>
    <property type="evidence" value="ECO:0007669"/>
    <property type="project" value="UniProtKB-KW"/>
</dbReference>
<dbReference type="GO" id="GO:0008170">
    <property type="term" value="F:N-methyltransferase activity"/>
    <property type="evidence" value="ECO:0007669"/>
    <property type="project" value="InterPro"/>
</dbReference>
<dbReference type="Proteomes" id="UP000442105">
    <property type="component" value="Unassembled WGS sequence"/>
</dbReference>
<dbReference type="PROSITE" id="PS00092">
    <property type="entry name" value="N6_MTASE"/>
    <property type="match status" value="1"/>
</dbReference>
<proteinExistence type="inferred from homology"/>
<dbReference type="PANTHER" id="PTHR13370:SF3">
    <property type="entry name" value="TRNA (GUANINE(10)-N2)-METHYLTRANSFERASE HOMOLOG"/>
    <property type="match status" value="1"/>
</dbReference>
<evidence type="ECO:0000259" key="6">
    <source>
        <dbReference type="Pfam" id="PF14207"/>
    </source>
</evidence>
<feature type="domain" description="DNA methylase N-4/N-6" evidence="5">
    <location>
        <begin position="78"/>
        <end position="293"/>
    </location>
</feature>
<dbReference type="SUPFAM" id="SSF53335">
    <property type="entry name" value="S-adenosyl-L-methionine-dependent methyltransferases"/>
    <property type="match status" value="1"/>
</dbReference>
<dbReference type="InterPro" id="IPR002941">
    <property type="entry name" value="DNA_methylase_N4/N6"/>
</dbReference>
<evidence type="ECO:0000259" key="5">
    <source>
        <dbReference type="Pfam" id="PF01555"/>
    </source>
</evidence>
<evidence type="ECO:0000256" key="4">
    <source>
        <dbReference type="RuleBase" id="RU362026"/>
    </source>
</evidence>
<evidence type="ECO:0000313" key="8">
    <source>
        <dbReference type="Proteomes" id="UP000442105"/>
    </source>
</evidence>
<dbReference type="GO" id="GO:0003677">
    <property type="term" value="F:DNA binding"/>
    <property type="evidence" value="ECO:0007669"/>
    <property type="project" value="InterPro"/>
</dbReference>
<dbReference type="RefSeq" id="WP_153128114.1">
    <property type="nucleotide sequence ID" value="NZ_VZCW01000110.1"/>
</dbReference>
<gene>
    <name evidence="7" type="ORF">F7D95_04600</name>
</gene>
<dbReference type="EMBL" id="VZCW01000110">
    <property type="protein sequence ID" value="MQN12112.1"/>
    <property type="molecule type" value="Genomic_DNA"/>
</dbReference>
<dbReference type="InterPro" id="IPR025575">
    <property type="entry name" value="DpnD/PcfM_C"/>
</dbReference>
<dbReference type="Gene3D" id="3.40.50.150">
    <property type="entry name" value="Vaccinia Virus protein VP39"/>
    <property type="match status" value="1"/>
</dbReference>
<dbReference type="AlphaFoldDB" id="A0AA90UF55"/>
<dbReference type="Pfam" id="PF14207">
    <property type="entry name" value="DpnD-PcfM"/>
    <property type="match status" value="1"/>
</dbReference>
<dbReference type="GO" id="GO:0009007">
    <property type="term" value="F:site-specific DNA-methyltransferase (adenine-specific) activity"/>
    <property type="evidence" value="ECO:0007669"/>
    <property type="project" value="TreeGrafter"/>
</dbReference>
<feature type="domain" description="DpnD/PcfM-like C-terminal" evidence="6">
    <location>
        <begin position="3"/>
        <end position="48"/>
    </location>
</feature>
<dbReference type="Pfam" id="PF01555">
    <property type="entry name" value="N6_N4_Mtase"/>
    <property type="match status" value="1"/>
</dbReference>
<dbReference type="PRINTS" id="PR00508">
    <property type="entry name" value="S21N4MTFRASE"/>
</dbReference>
<dbReference type="InterPro" id="IPR002052">
    <property type="entry name" value="DNA_methylase_N6_adenine_CS"/>
</dbReference>
<keyword evidence="2" id="KW-0489">Methyltransferase</keyword>
<keyword evidence="3" id="KW-0808">Transferase</keyword>
<comment type="similarity">
    <text evidence="1 4">Belongs to the N(4)/N(6)-methyltransferase family.</text>
</comment>
<sequence length="335" mass="39044">MEYQIQITESLRRLTTVSAASEKEAVELVRQYYKKEQIILGSEDFANVDFSIKSQKPKVYYKSKKNDFILSEFDFKFDMIFADPPYFLSNGGISLQSGKVVCVDKGDWDKGKSQEDMMAFNMEWLRLCRDKLKDSGTIWISGTYHNIFSVANCLTELGYKILNVITWEKTNPPVNISCRYFKYSTEFVIWARKMQKVPHKFNYDLMKELNGGKQMTDVWRMPAIGRWEKTCGKHPTQKPLRLLVRMILASTNQGDWILDPFSGSSTTGIAANLCGRRFVGLEREEEFCKLSKERREEIENLNSQNIFVEHIEDLHFLDSSYMVNEIPYGDEIPFY</sequence>
<dbReference type="InterPro" id="IPR029063">
    <property type="entry name" value="SAM-dependent_MTases_sf"/>
</dbReference>
<name>A0AA90UF55_9BACT</name>
<comment type="caution">
    <text evidence="7">The sequence shown here is derived from an EMBL/GenBank/DDBJ whole genome shotgun (WGS) entry which is preliminary data.</text>
</comment>